<organism evidence="2 3">
    <name type="scientific">Peptoniphilus koenoeneniae</name>
    <dbReference type="NCBI Taxonomy" id="507751"/>
    <lineage>
        <taxon>Bacteria</taxon>
        <taxon>Bacillati</taxon>
        <taxon>Bacillota</taxon>
        <taxon>Tissierellia</taxon>
        <taxon>Tissierellales</taxon>
        <taxon>Peptoniphilaceae</taxon>
        <taxon>Peptoniphilus</taxon>
    </lineage>
</organism>
<dbReference type="Proteomes" id="UP001236559">
    <property type="component" value="Unassembled WGS sequence"/>
</dbReference>
<dbReference type="PANTHER" id="PTHR46566:SF1">
    <property type="entry name" value="1-PHOSPHOFRUCTOKINASE"/>
    <property type="match status" value="1"/>
</dbReference>
<comment type="caution">
    <text evidence="2">The sequence shown here is derived from an EMBL/GenBank/DDBJ whole genome shotgun (WGS) entry which is preliminary data.</text>
</comment>
<accession>A0ABU0AT43</accession>
<sequence length="298" mass="34295">MIYFTDLNPRYVKEFEIDDFEKNRDNFAKSSFEYADGYGIENALLLKKLGEDSKLFTILGGANKKTITSILENNKIDFSHVEINDNPREEIRILNKEGLTKIFGNLPRITGQTERDLYMLTKDLKQEDYFVVTDNDQKNISDEVILNLIKLCRNNKIKVLASFKDKILLREDRVTGLVASKNQVEEFFDLKINFESEGVKLAKAMTEKLAEKAFIISDGGVLYSDGENSYKAEFDFKDKKIDKNRFLGGLALSLNRNYKDQLMLTTSLAISLSKKSIYEIEMSDIKILSSDIKIRRLK</sequence>
<dbReference type="PANTHER" id="PTHR46566">
    <property type="entry name" value="1-PHOSPHOFRUCTOKINASE-RELATED"/>
    <property type="match status" value="1"/>
</dbReference>
<dbReference type="Gene3D" id="3.40.1190.20">
    <property type="match status" value="1"/>
</dbReference>
<feature type="domain" description="Carbohydrate kinase PfkB" evidence="1">
    <location>
        <begin position="37"/>
        <end position="239"/>
    </location>
</feature>
<protein>
    <submittedName>
        <fullName evidence="2">Fructose-1-phosphate kinase PfkB-like protein</fullName>
    </submittedName>
</protein>
<dbReference type="InterPro" id="IPR029056">
    <property type="entry name" value="Ribokinase-like"/>
</dbReference>
<gene>
    <name evidence="2" type="ORF">J2S72_000446</name>
</gene>
<dbReference type="SUPFAM" id="SSF53613">
    <property type="entry name" value="Ribokinase-like"/>
    <property type="match status" value="1"/>
</dbReference>
<evidence type="ECO:0000313" key="3">
    <source>
        <dbReference type="Proteomes" id="UP001236559"/>
    </source>
</evidence>
<dbReference type="EMBL" id="JAUSTN010000002">
    <property type="protein sequence ID" value="MDQ0274438.1"/>
    <property type="molecule type" value="Genomic_DNA"/>
</dbReference>
<dbReference type="InterPro" id="IPR011611">
    <property type="entry name" value="PfkB_dom"/>
</dbReference>
<evidence type="ECO:0000259" key="1">
    <source>
        <dbReference type="Pfam" id="PF00294"/>
    </source>
</evidence>
<reference evidence="2 3" key="1">
    <citation type="submission" date="2023-07" db="EMBL/GenBank/DDBJ databases">
        <title>Genomic Encyclopedia of Type Strains, Phase IV (KMG-IV): sequencing the most valuable type-strain genomes for metagenomic binning, comparative biology and taxonomic classification.</title>
        <authorList>
            <person name="Goeker M."/>
        </authorList>
    </citation>
    <scope>NUCLEOTIDE SEQUENCE [LARGE SCALE GENOMIC DNA]</scope>
    <source>
        <strain evidence="2 3">DSM 22616</strain>
    </source>
</reference>
<dbReference type="Pfam" id="PF00294">
    <property type="entry name" value="PfkB"/>
    <property type="match status" value="1"/>
</dbReference>
<name>A0ABU0AT43_9FIRM</name>
<proteinExistence type="predicted"/>
<dbReference type="RefSeq" id="WP_023055501.1">
    <property type="nucleotide sequence ID" value="NZ_JAUSTN010000002.1"/>
</dbReference>
<keyword evidence="3" id="KW-1185">Reference proteome</keyword>
<evidence type="ECO:0000313" key="2">
    <source>
        <dbReference type="EMBL" id="MDQ0274438.1"/>
    </source>
</evidence>